<dbReference type="OrthoDB" id="671489at2759"/>
<organism evidence="4 5">
    <name type="scientific">Actinidia rufa</name>
    <dbReference type="NCBI Taxonomy" id="165716"/>
    <lineage>
        <taxon>Eukaryota</taxon>
        <taxon>Viridiplantae</taxon>
        <taxon>Streptophyta</taxon>
        <taxon>Embryophyta</taxon>
        <taxon>Tracheophyta</taxon>
        <taxon>Spermatophyta</taxon>
        <taxon>Magnoliopsida</taxon>
        <taxon>eudicotyledons</taxon>
        <taxon>Gunneridae</taxon>
        <taxon>Pentapetalae</taxon>
        <taxon>asterids</taxon>
        <taxon>Ericales</taxon>
        <taxon>Actinidiaceae</taxon>
        <taxon>Actinidia</taxon>
    </lineage>
</organism>
<evidence type="ECO:0000256" key="1">
    <source>
        <dbReference type="ARBA" id="ARBA00022860"/>
    </source>
</evidence>
<dbReference type="Pfam" id="PF00612">
    <property type="entry name" value="IQ"/>
    <property type="match status" value="2"/>
</dbReference>
<comment type="caution">
    <text evidence="4">The sequence shown here is derived from an EMBL/GenBank/DDBJ whole genome shotgun (WGS) entry which is preliminary data.</text>
</comment>
<proteinExistence type="inferred from homology"/>
<protein>
    <submittedName>
        <fullName evidence="4">Uncharacterized protein</fullName>
    </submittedName>
</protein>
<keyword evidence="5" id="KW-1185">Reference proteome</keyword>
<dbReference type="PANTHER" id="PTHR32295">
    <property type="entry name" value="IQ-DOMAIN 5-RELATED"/>
    <property type="match status" value="1"/>
</dbReference>
<name>A0A7J0GLP0_9ERIC</name>
<accession>A0A7J0GLP0</accession>
<dbReference type="PANTHER" id="PTHR32295:SF126">
    <property type="entry name" value="PROTEIN IQ-DOMAIN 8"/>
    <property type="match status" value="1"/>
</dbReference>
<dbReference type="SMART" id="SM00015">
    <property type="entry name" value="IQ"/>
    <property type="match status" value="2"/>
</dbReference>
<dbReference type="AlphaFoldDB" id="A0A7J0GLP0"/>
<comment type="similarity">
    <text evidence="2">Belongs to the IQD family.</text>
</comment>
<dbReference type="InterPro" id="IPR000048">
    <property type="entry name" value="IQ_motif_EF-hand-BS"/>
</dbReference>
<dbReference type="EMBL" id="BJWL01000023">
    <property type="protein sequence ID" value="GFZ11739.1"/>
    <property type="molecule type" value="Genomic_DNA"/>
</dbReference>
<evidence type="ECO:0000256" key="3">
    <source>
        <dbReference type="SAM" id="MobiDB-lite"/>
    </source>
</evidence>
<dbReference type="PROSITE" id="PS50096">
    <property type="entry name" value="IQ"/>
    <property type="match status" value="2"/>
</dbReference>
<feature type="region of interest" description="Disordered" evidence="3">
    <location>
        <begin position="301"/>
        <end position="321"/>
    </location>
</feature>
<keyword evidence="1" id="KW-0112">Calmodulin-binding</keyword>
<dbReference type="Gene3D" id="1.20.5.190">
    <property type="match status" value="1"/>
</dbReference>
<dbReference type="Proteomes" id="UP000585474">
    <property type="component" value="Unassembled WGS sequence"/>
</dbReference>
<reference evidence="4 5" key="1">
    <citation type="submission" date="2019-07" db="EMBL/GenBank/DDBJ databases">
        <title>De Novo Assembly of kiwifruit Actinidia rufa.</title>
        <authorList>
            <person name="Sugita-Konishi S."/>
            <person name="Sato K."/>
            <person name="Mori E."/>
            <person name="Abe Y."/>
            <person name="Kisaki G."/>
            <person name="Hamano K."/>
            <person name="Suezawa K."/>
            <person name="Otani M."/>
            <person name="Fukuda T."/>
            <person name="Manabe T."/>
            <person name="Gomi K."/>
            <person name="Tabuchi M."/>
            <person name="Akimitsu K."/>
            <person name="Kataoka I."/>
        </authorList>
    </citation>
    <scope>NUCLEOTIDE SEQUENCE [LARGE SCALE GENOMIC DNA]</scope>
    <source>
        <strain evidence="5">cv. Fuchu</strain>
    </source>
</reference>
<evidence type="ECO:0000313" key="5">
    <source>
        <dbReference type="Proteomes" id="UP000585474"/>
    </source>
</evidence>
<gene>
    <name evidence="4" type="ORF">Acr_23g0001240</name>
</gene>
<evidence type="ECO:0000256" key="2">
    <source>
        <dbReference type="ARBA" id="ARBA00024341"/>
    </source>
</evidence>
<dbReference type="CDD" id="cd23767">
    <property type="entry name" value="IQCD"/>
    <property type="match status" value="1"/>
</dbReference>
<evidence type="ECO:0000313" key="4">
    <source>
        <dbReference type="EMBL" id="GFZ11739.1"/>
    </source>
</evidence>
<dbReference type="GO" id="GO:0005516">
    <property type="term" value="F:calmodulin binding"/>
    <property type="evidence" value="ECO:0007669"/>
    <property type="project" value="UniProtKB-KW"/>
</dbReference>
<sequence length="393" mass="44054">MGASAKWLRSLIGLKKPQSGENEKVGGKGRKWRLWRSVKRVQVAAKSDPSDSSIGPDYGDFTNAVANVVGAQTRDLLVVRQELAAIRIQTMFRAFLARQALRALKAVVRLQAIFRGRQVRKQAAATLRCMQALVRVQTRVRSASCAYTSAQTRAKLLEKTHNQSDPIKQSKDGWCDSPGTVEEVRAKLKLKQEGAIKRERVIAYSQLQQLLKTNPRSNARKNKLMASHRICKNSSSLFETTPTSKKHGDYIIGSRSSFSEIDSVKVKRNNVSTRVSAKPPISGRITRSSSCQFREHLYDESTTSSSPILNSETPGSTTTPKYASLTKSIKAKWRACKYSSHNMQKQLVQNLQLDKKTLSLSKLVGIDTTCNAEFDLYPPVHLDRYDLGKRRWD</sequence>